<protein>
    <recommendedName>
        <fullName evidence="3 9">Guanylate kinase</fullName>
        <ecNumber evidence="2 9">2.7.4.8</ecNumber>
    </recommendedName>
    <alternativeName>
        <fullName evidence="8 9">GMP kinase</fullName>
    </alternativeName>
</protein>
<dbReference type="PROSITE" id="PS00856">
    <property type="entry name" value="GUANYLATE_KINASE_1"/>
    <property type="match status" value="1"/>
</dbReference>
<dbReference type="EC" id="2.7.4.8" evidence="2 9"/>
<dbReference type="InterPro" id="IPR017665">
    <property type="entry name" value="Guanylate_kinase"/>
</dbReference>
<dbReference type="RefSeq" id="WP_092079019.1">
    <property type="nucleotide sequence ID" value="NZ_FNAQ01000011.1"/>
</dbReference>
<dbReference type="Gene3D" id="3.40.50.300">
    <property type="entry name" value="P-loop containing nucleotide triphosphate hydrolases"/>
    <property type="match status" value="2"/>
</dbReference>
<dbReference type="STRING" id="57664.SAMN05661003_11118"/>
<dbReference type="SUPFAM" id="SSF52540">
    <property type="entry name" value="P-loop containing nucleoside triphosphate hydrolases"/>
    <property type="match status" value="1"/>
</dbReference>
<dbReference type="InterPro" id="IPR008144">
    <property type="entry name" value="Guanylate_kin-like_dom"/>
</dbReference>
<dbReference type="HAMAP" id="MF_00328">
    <property type="entry name" value="Guanylate_kinase"/>
    <property type="match status" value="1"/>
</dbReference>
<dbReference type="FunFam" id="3.30.63.10:FF:000002">
    <property type="entry name" value="Guanylate kinase 1"/>
    <property type="match status" value="1"/>
</dbReference>
<dbReference type="InterPro" id="IPR020590">
    <property type="entry name" value="Guanylate_kinase_CS"/>
</dbReference>
<evidence type="ECO:0000256" key="9">
    <source>
        <dbReference type="HAMAP-Rule" id="MF_00328"/>
    </source>
</evidence>
<comment type="function">
    <text evidence="9">Essential for recycling GMP and indirectly, cGMP.</text>
</comment>
<dbReference type="PANTHER" id="PTHR23117">
    <property type="entry name" value="GUANYLATE KINASE-RELATED"/>
    <property type="match status" value="1"/>
</dbReference>
<comment type="catalytic activity">
    <reaction evidence="9">
        <text>GMP + ATP = GDP + ADP</text>
        <dbReference type="Rhea" id="RHEA:20780"/>
        <dbReference type="ChEBI" id="CHEBI:30616"/>
        <dbReference type="ChEBI" id="CHEBI:58115"/>
        <dbReference type="ChEBI" id="CHEBI:58189"/>
        <dbReference type="ChEBI" id="CHEBI:456216"/>
        <dbReference type="EC" id="2.7.4.8"/>
    </reaction>
</comment>
<comment type="subcellular location">
    <subcellularLocation>
        <location evidence="9">Cytoplasm</location>
    </subcellularLocation>
</comment>
<dbReference type="Proteomes" id="UP000243205">
    <property type="component" value="Unassembled WGS sequence"/>
</dbReference>
<reference evidence="12" key="1">
    <citation type="submission" date="2016-10" db="EMBL/GenBank/DDBJ databases">
        <authorList>
            <person name="Varghese N."/>
            <person name="Submissions S."/>
        </authorList>
    </citation>
    <scope>NUCLEOTIDE SEQUENCE [LARGE SCALE GENOMIC DNA]</scope>
    <source>
        <strain evidence="12">DSM 8987</strain>
    </source>
</reference>
<keyword evidence="5 9" id="KW-0547">Nucleotide-binding</keyword>
<dbReference type="SMART" id="SM00072">
    <property type="entry name" value="GuKc"/>
    <property type="match status" value="1"/>
</dbReference>
<dbReference type="Gene3D" id="3.30.63.10">
    <property type="entry name" value="Guanylate Kinase phosphate binding domain"/>
    <property type="match status" value="1"/>
</dbReference>
<dbReference type="GO" id="GO:0004385">
    <property type="term" value="F:GMP kinase activity"/>
    <property type="evidence" value="ECO:0007669"/>
    <property type="project" value="UniProtKB-UniRule"/>
</dbReference>
<evidence type="ECO:0000256" key="5">
    <source>
        <dbReference type="ARBA" id="ARBA00022741"/>
    </source>
</evidence>
<dbReference type="GO" id="GO:0005524">
    <property type="term" value="F:ATP binding"/>
    <property type="evidence" value="ECO:0007669"/>
    <property type="project" value="UniProtKB-UniRule"/>
</dbReference>
<dbReference type="EMBL" id="FNAQ01000011">
    <property type="protein sequence ID" value="SDE43743.1"/>
    <property type="molecule type" value="Genomic_DNA"/>
</dbReference>
<dbReference type="PANTHER" id="PTHR23117:SF13">
    <property type="entry name" value="GUANYLATE KINASE"/>
    <property type="match status" value="1"/>
</dbReference>
<evidence type="ECO:0000256" key="8">
    <source>
        <dbReference type="ARBA" id="ARBA00030128"/>
    </source>
</evidence>
<comment type="similarity">
    <text evidence="1 9">Belongs to the guanylate kinase family.</text>
</comment>
<evidence type="ECO:0000256" key="4">
    <source>
        <dbReference type="ARBA" id="ARBA00022679"/>
    </source>
</evidence>
<dbReference type="InterPro" id="IPR027417">
    <property type="entry name" value="P-loop_NTPase"/>
</dbReference>
<name>A0A1G7CWX6_9BACT</name>
<keyword evidence="12" id="KW-1185">Reference proteome</keyword>
<evidence type="ECO:0000256" key="7">
    <source>
        <dbReference type="ARBA" id="ARBA00022840"/>
    </source>
</evidence>
<gene>
    <name evidence="9" type="primary">gmk</name>
    <name evidence="11" type="ORF">SAMN05661003_11118</name>
</gene>
<dbReference type="OrthoDB" id="9808150at2"/>
<dbReference type="InterPro" id="IPR008145">
    <property type="entry name" value="GK/Ca_channel_bsu"/>
</dbReference>
<dbReference type="GO" id="GO:0005829">
    <property type="term" value="C:cytosol"/>
    <property type="evidence" value="ECO:0007669"/>
    <property type="project" value="TreeGrafter"/>
</dbReference>
<keyword evidence="4 9" id="KW-0808">Transferase</keyword>
<sequence length="209" mass="23025">MSSENASCAAGTLYVVSAPSGAGKTTLCRGLLQQFPDLSLSVSYTSRPSRPGERDGHDYHFVSAACFERMIDEGAFVEWARVHDNYYGTSLAVLRQASAAGQDLLLEIDVQGAEQLRLAGLPLVSIFIAPPSLAELRRRLEGRASDSATVVALRLENARTEMAAAERYDYLIVNDTLAQAQLQLQAIVLAQRCRSPRVLAQWRKRWLQE</sequence>
<evidence type="ECO:0000256" key="3">
    <source>
        <dbReference type="ARBA" id="ARBA00016296"/>
    </source>
</evidence>
<accession>A0A1G7CWX6</accession>
<evidence type="ECO:0000256" key="6">
    <source>
        <dbReference type="ARBA" id="ARBA00022777"/>
    </source>
</evidence>
<dbReference type="Pfam" id="PF00625">
    <property type="entry name" value="Guanylate_kin"/>
    <property type="match status" value="1"/>
</dbReference>
<evidence type="ECO:0000313" key="11">
    <source>
        <dbReference type="EMBL" id="SDE43743.1"/>
    </source>
</evidence>
<evidence type="ECO:0000313" key="12">
    <source>
        <dbReference type="Proteomes" id="UP000243205"/>
    </source>
</evidence>
<feature type="binding site" evidence="9">
    <location>
        <begin position="18"/>
        <end position="25"/>
    </location>
    <ligand>
        <name>ATP</name>
        <dbReference type="ChEBI" id="CHEBI:30616"/>
    </ligand>
</feature>
<evidence type="ECO:0000256" key="2">
    <source>
        <dbReference type="ARBA" id="ARBA00012961"/>
    </source>
</evidence>
<dbReference type="CDD" id="cd00071">
    <property type="entry name" value="GMPK"/>
    <property type="match status" value="1"/>
</dbReference>
<keyword evidence="7 9" id="KW-0067">ATP-binding</keyword>
<proteinExistence type="inferred from homology"/>
<dbReference type="PROSITE" id="PS50052">
    <property type="entry name" value="GUANYLATE_KINASE_2"/>
    <property type="match status" value="1"/>
</dbReference>
<dbReference type="NCBIfam" id="TIGR03263">
    <property type="entry name" value="guanyl_kin"/>
    <property type="match status" value="1"/>
</dbReference>
<keyword evidence="9" id="KW-0963">Cytoplasm</keyword>
<evidence type="ECO:0000256" key="1">
    <source>
        <dbReference type="ARBA" id="ARBA00005790"/>
    </source>
</evidence>
<evidence type="ECO:0000259" key="10">
    <source>
        <dbReference type="PROSITE" id="PS50052"/>
    </source>
</evidence>
<feature type="domain" description="Guanylate kinase-like" evidence="10">
    <location>
        <begin position="11"/>
        <end position="189"/>
    </location>
</feature>
<keyword evidence="6 9" id="KW-0418">Kinase</keyword>
<dbReference type="AlphaFoldDB" id="A0A1G7CWX6"/>
<organism evidence="11 12">
    <name type="scientific">Desulfuromonas thiophila</name>
    <dbReference type="NCBI Taxonomy" id="57664"/>
    <lineage>
        <taxon>Bacteria</taxon>
        <taxon>Pseudomonadati</taxon>
        <taxon>Thermodesulfobacteriota</taxon>
        <taxon>Desulfuromonadia</taxon>
        <taxon>Desulfuromonadales</taxon>
        <taxon>Desulfuromonadaceae</taxon>
        <taxon>Desulfuromonas</taxon>
    </lineage>
</organism>